<evidence type="ECO:0000256" key="2">
    <source>
        <dbReference type="SAM" id="SignalP"/>
    </source>
</evidence>
<feature type="compositionally biased region" description="Basic and acidic residues" evidence="1">
    <location>
        <begin position="251"/>
        <end position="269"/>
    </location>
</feature>
<reference evidence="3" key="2">
    <citation type="submission" date="2023-06" db="EMBL/GenBank/DDBJ databases">
        <authorList>
            <person name="Swenson N.G."/>
            <person name="Wegrzyn J.L."/>
            <person name="Mcevoy S.L."/>
        </authorList>
    </citation>
    <scope>NUCLEOTIDE SEQUENCE</scope>
    <source>
        <strain evidence="3">NS2018</strain>
        <tissue evidence="3">Leaf</tissue>
    </source>
</reference>
<reference evidence="3" key="1">
    <citation type="journal article" date="2022" name="Plant J.">
        <title>Strategies of tolerance reflected in two North American maple genomes.</title>
        <authorList>
            <person name="McEvoy S.L."/>
            <person name="Sezen U.U."/>
            <person name="Trouern-Trend A."/>
            <person name="McMahon S.M."/>
            <person name="Schaberg P.G."/>
            <person name="Yang J."/>
            <person name="Wegrzyn J.L."/>
            <person name="Swenson N.G."/>
        </authorList>
    </citation>
    <scope>NUCLEOTIDE SEQUENCE</scope>
    <source>
        <strain evidence="3">NS2018</strain>
    </source>
</reference>
<evidence type="ECO:0000256" key="1">
    <source>
        <dbReference type="SAM" id="MobiDB-lite"/>
    </source>
</evidence>
<dbReference type="EMBL" id="JAUESC010000386">
    <property type="protein sequence ID" value="KAK0577511.1"/>
    <property type="molecule type" value="Genomic_DNA"/>
</dbReference>
<dbReference type="PROSITE" id="PS51257">
    <property type="entry name" value="PROKAR_LIPOPROTEIN"/>
    <property type="match status" value="1"/>
</dbReference>
<gene>
    <name evidence="3" type="ORF">LWI29_034233</name>
</gene>
<keyword evidence="2" id="KW-0732">Signal</keyword>
<organism evidence="3 4">
    <name type="scientific">Acer saccharum</name>
    <name type="common">Sugar maple</name>
    <dbReference type="NCBI Taxonomy" id="4024"/>
    <lineage>
        <taxon>Eukaryota</taxon>
        <taxon>Viridiplantae</taxon>
        <taxon>Streptophyta</taxon>
        <taxon>Embryophyta</taxon>
        <taxon>Tracheophyta</taxon>
        <taxon>Spermatophyta</taxon>
        <taxon>Magnoliopsida</taxon>
        <taxon>eudicotyledons</taxon>
        <taxon>Gunneridae</taxon>
        <taxon>Pentapetalae</taxon>
        <taxon>rosids</taxon>
        <taxon>malvids</taxon>
        <taxon>Sapindales</taxon>
        <taxon>Sapindaceae</taxon>
        <taxon>Hippocastanoideae</taxon>
        <taxon>Acereae</taxon>
        <taxon>Acer</taxon>
    </lineage>
</organism>
<accession>A0AA39VEX9</accession>
<evidence type="ECO:0000313" key="4">
    <source>
        <dbReference type="Proteomes" id="UP001168877"/>
    </source>
</evidence>
<keyword evidence="4" id="KW-1185">Reference proteome</keyword>
<dbReference type="AlphaFoldDB" id="A0AA39VEX9"/>
<feature type="chain" id="PRO_5041421475" evidence="2">
    <location>
        <begin position="21"/>
        <end position="305"/>
    </location>
</feature>
<feature type="compositionally biased region" description="Basic and acidic residues" evidence="1">
    <location>
        <begin position="284"/>
        <end position="305"/>
    </location>
</feature>
<feature type="region of interest" description="Disordered" evidence="1">
    <location>
        <begin position="232"/>
        <end position="305"/>
    </location>
</feature>
<evidence type="ECO:0000313" key="3">
    <source>
        <dbReference type="EMBL" id="KAK0577511.1"/>
    </source>
</evidence>
<feature type="signal peptide" evidence="2">
    <location>
        <begin position="1"/>
        <end position="20"/>
    </location>
</feature>
<proteinExistence type="predicted"/>
<name>A0AA39VEX9_ACESA</name>
<dbReference type="Proteomes" id="UP001168877">
    <property type="component" value="Unassembled WGS sequence"/>
</dbReference>
<comment type="caution">
    <text evidence="3">The sequence shown here is derived from an EMBL/GenBank/DDBJ whole genome shotgun (WGS) entry which is preliminary data.</text>
</comment>
<protein>
    <submittedName>
        <fullName evidence="3">Uncharacterized protein</fullName>
    </submittedName>
</protein>
<sequence>MPTTRYFIQLFCYSWYLAHAYFFVQSCQSIVSCAGYQPGNPSTTSFDALILTLPRPQKLIEVKKEEGVKRKFVPIGIPKLHIPSARPSSSSVLELEAQLGRSQGKPGVPASLSPARVSYTTSSKTTSTSGFARLAKSTLDKGKGVLKAPKVPTFNEREPSTLSEEERRLAAKDKELETVAYDATNSGHFLATLHAARAVPTNFDLSQINGWDMDHIFATIEKMEAEAAARLVPTPTPADDIVSSNGLSKGELGKMEEQEGKKGELKAMKELNGASTEATEQDQVETKESRPEQIDAGIRDLQKTT</sequence>